<dbReference type="EMBL" id="KI894009">
    <property type="protein sequence ID" value="OCF50883.1"/>
    <property type="molecule type" value="Genomic_DNA"/>
</dbReference>
<proteinExistence type="predicted"/>
<evidence type="ECO:0000256" key="1">
    <source>
        <dbReference type="SAM" id="Phobius"/>
    </source>
</evidence>
<dbReference type="AlphaFoldDB" id="A0A1B9I5U3"/>
<reference evidence="2" key="2">
    <citation type="submission" date="2016-07" db="EMBL/GenBank/DDBJ databases">
        <title>Evolution of pathogenesis and genome organization in the Tremellales.</title>
        <authorList>
            <person name="Cuomo C."/>
            <person name="Litvintseva A."/>
            <person name="Heitman J."/>
            <person name="Chen Y."/>
            <person name="Sun S."/>
            <person name="Springer D."/>
            <person name="Dromer F."/>
            <person name="Young S."/>
            <person name="Zeng Q."/>
            <person name="Chapman S."/>
            <person name="Gujja S."/>
            <person name="Saif S."/>
            <person name="Birren B."/>
        </authorList>
    </citation>
    <scope>NUCLEOTIDE SEQUENCE</scope>
    <source>
        <strain evidence="2">CBS 10737</strain>
    </source>
</reference>
<name>A0A1B9I5U3_9TREE</name>
<keyword evidence="1" id="KW-1133">Transmembrane helix</keyword>
<reference evidence="2" key="1">
    <citation type="submission" date="2013-07" db="EMBL/GenBank/DDBJ databases">
        <title>The Genome Sequence of Cryptococcus pinus CBS10737.</title>
        <authorList>
            <consortium name="The Broad Institute Genome Sequencing Platform"/>
            <person name="Cuomo C."/>
            <person name="Litvintseva A."/>
            <person name="Chen Y."/>
            <person name="Heitman J."/>
            <person name="Sun S."/>
            <person name="Springer D."/>
            <person name="Dromer F."/>
            <person name="Young S.K."/>
            <person name="Zeng Q."/>
            <person name="Gargeya S."/>
            <person name="Fitzgerald M."/>
            <person name="Abouelleil A."/>
            <person name="Alvarado L."/>
            <person name="Berlin A.M."/>
            <person name="Chapman S.B."/>
            <person name="Dewar J."/>
            <person name="Goldberg J."/>
            <person name="Griggs A."/>
            <person name="Gujja S."/>
            <person name="Hansen M."/>
            <person name="Howarth C."/>
            <person name="Imamovic A."/>
            <person name="Larimer J."/>
            <person name="McCowan C."/>
            <person name="Murphy C."/>
            <person name="Pearson M."/>
            <person name="Priest M."/>
            <person name="Roberts A."/>
            <person name="Saif S."/>
            <person name="Shea T."/>
            <person name="Sykes S."/>
            <person name="Wortman J."/>
            <person name="Nusbaum C."/>
            <person name="Birren B."/>
        </authorList>
    </citation>
    <scope>NUCLEOTIDE SEQUENCE [LARGE SCALE GENOMIC DNA]</scope>
    <source>
        <strain evidence="2">CBS 10737</strain>
    </source>
</reference>
<organism evidence="2">
    <name type="scientific">Kwoniella pini CBS 10737</name>
    <dbReference type="NCBI Taxonomy" id="1296096"/>
    <lineage>
        <taxon>Eukaryota</taxon>
        <taxon>Fungi</taxon>
        <taxon>Dikarya</taxon>
        <taxon>Basidiomycota</taxon>
        <taxon>Agaricomycotina</taxon>
        <taxon>Tremellomycetes</taxon>
        <taxon>Tremellales</taxon>
        <taxon>Cryptococcaceae</taxon>
        <taxon>Kwoniella</taxon>
    </lineage>
</organism>
<sequence>MPSCVPICFPTIRHNNRLTASGRPKVKVVMMTAIGSAHAAWSIALLSSVIIRAAQSNKLKLAQTEACNKPHEQWLRSNADVVTAVADCAPECKTCMKLNLISPAFLGKEYKEQTLSANIPALQIGPRILAHNENMLRLPLCDLENSLDRALEETGNNSVIYISLGIHL</sequence>
<gene>
    <name evidence="2" type="ORF">I206_02941</name>
</gene>
<keyword evidence="1" id="KW-0472">Membrane</keyword>
<protein>
    <submittedName>
        <fullName evidence="2">Uncharacterized protein</fullName>
    </submittedName>
</protein>
<keyword evidence="1" id="KW-0812">Transmembrane</keyword>
<feature type="transmembrane region" description="Helical" evidence="1">
    <location>
        <begin position="28"/>
        <end position="51"/>
    </location>
</feature>
<accession>A0A1B9I5U3</accession>
<evidence type="ECO:0000313" key="2">
    <source>
        <dbReference type="EMBL" id="OCF50883.1"/>
    </source>
</evidence>
<dbReference type="STRING" id="1296096.A0A1B9I5U3"/>